<dbReference type="InterPro" id="IPR004090">
    <property type="entry name" value="Chemotax_Me-accpt_rcpt"/>
</dbReference>
<dbReference type="EMBL" id="JAFVMH010000004">
    <property type="protein sequence ID" value="MBO1325429.1"/>
    <property type="molecule type" value="Genomic_DNA"/>
</dbReference>
<feature type="domain" description="Methyl-accepting transducer" evidence="4">
    <location>
        <begin position="134"/>
        <end position="356"/>
    </location>
</feature>
<dbReference type="InterPro" id="IPR046342">
    <property type="entry name" value="CBS_dom_sf"/>
</dbReference>
<gene>
    <name evidence="5" type="ORF">J2D77_09740</name>
</gene>
<dbReference type="PROSITE" id="PS50111">
    <property type="entry name" value="CHEMOTAXIS_TRANSDUC_2"/>
    <property type="match status" value="1"/>
</dbReference>
<dbReference type="SUPFAM" id="SSF58104">
    <property type="entry name" value="Methyl-accepting chemotaxis protein (MCP) signaling domain"/>
    <property type="match status" value="1"/>
</dbReference>
<dbReference type="PRINTS" id="PR00260">
    <property type="entry name" value="CHEMTRNSDUCR"/>
</dbReference>
<proteinExistence type="inferred from homology"/>
<sequence length="376" mass="41520">MALFRETETVNLICVVDQQGTPLGLIDRQHFLSLMSSPFSYALYHKRPITLLMDPNPIIVDASMPVPVFTQKILQGVIHNIHNGFIIAERGAYLGTATPFDLFRASYLHSNAISVVLEEKTQTLSDMFEDITNTTKSLNVGARTLQDESDKLSERNHIQNRNLEKSDEQIRIIIKNTESECGKIARSQDYIRTATKDIEQSCVRINDAIEDFKDISKISSDIGGILDIMSDISFRITLLSVNASIEAAHAGVYGAGFSVVAQEVRNLANVTSSSLETIRSLIGCSKNTIGNCLETMSGNSDALLEITKKVETISQMFADFEAFAQNQKNDILGLNAIMDDVRCSTQNNNETVGRANDICGILFSNVSDLARLTQQI</sequence>
<organism evidence="5 6">
    <name type="scientific">Acetobacter garciniae</name>
    <dbReference type="NCBI Taxonomy" id="2817435"/>
    <lineage>
        <taxon>Bacteria</taxon>
        <taxon>Pseudomonadati</taxon>
        <taxon>Pseudomonadota</taxon>
        <taxon>Alphaproteobacteria</taxon>
        <taxon>Acetobacterales</taxon>
        <taxon>Acetobacteraceae</taxon>
        <taxon>Acetobacter</taxon>
    </lineage>
</organism>
<dbReference type="AlphaFoldDB" id="A0A939HQ46"/>
<dbReference type="PANTHER" id="PTHR43531:SF11">
    <property type="entry name" value="METHYL-ACCEPTING CHEMOTAXIS PROTEIN 3"/>
    <property type="match status" value="1"/>
</dbReference>
<accession>A0A939HQ46</accession>
<reference evidence="5" key="1">
    <citation type="submission" date="2021-03" db="EMBL/GenBank/DDBJ databases">
        <title>The complete genome sequence of Acetobacter sp. TBRC 12339.</title>
        <authorList>
            <person name="Charoenyingcharoen P."/>
            <person name="Yukphan P."/>
        </authorList>
    </citation>
    <scope>NUCLEOTIDE SEQUENCE</scope>
    <source>
        <strain evidence="5">TBRC 12339</strain>
    </source>
</reference>
<evidence type="ECO:0000313" key="6">
    <source>
        <dbReference type="Proteomes" id="UP000664073"/>
    </source>
</evidence>
<dbReference type="InterPro" id="IPR004089">
    <property type="entry name" value="MCPsignal_dom"/>
</dbReference>
<dbReference type="GO" id="GO:0006935">
    <property type="term" value="P:chemotaxis"/>
    <property type="evidence" value="ECO:0007669"/>
    <property type="project" value="UniProtKB-KW"/>
</dbReference>
<protein>
    <recommendedName>
        <fullName evidence="4">Methyl-accepting transducer domain-containing protein</fullName>
    </recommendedName>
</protein>
<keyword evidence="3" id="KW-0807">Transducer</keyword>
<dbReference type="SMART" id="SM00283">
    <property type="entry name" value="MA"/>
    <property type="match status" value="1"/>
</dbReference>
<dbReference type="SUPFAM" id="SSF54631">
    <property type="entry name" value="CBS-domain pair"/>
    <property type="match status" value="1"/>
</dbReference>
<dbReference type="PANTHER" id="PTHR43531">
    <property type="entry name" value="PROTEIN ICFG"/>
    <property type="match status" value="1"/>
</dbReference>
<dbReference type="InterPro" id="IPR051310">
    <property type="entry name" value="MCP_chemotaxis"/>
</dbReference>
<evidence type="ECO:0000256" key="3">
    <source>
        <dbReference type="PROSITE-ProRule" id="PRU00284"/>
    </source>
</evidence>
<keyword evidence="1" id="KW-0145">Chemotaxis</keyword>
<evidence type="ECO:0000256" key="2">
    <source>
        <dbReference type="ARBA" id="ARBA00029447"/>
    </source>
</evidence>
<dbReference type="RefSeq" id="WP_207846093.1">
    <property type="nucleotide sequence ID" value="NZ_JAFVMH010000004.1"/>
</dbReference>
<evidence type="ECO:0000256" key="1">
    <source>
        <dbReference type="ARBA" id="ARBA00022500"/>
    </source>
</evidence>
<dbReference type="GO" id="GO:0007165">
    <property type="term" value="P:signal transduction"/>
    <property type="evidence" value="ECO:0007669"/>
    <property type="project" value="UniProtKB-KW"/>
</dbReference>
<dbReference type="Pfam" id="PF00015">
    <property type="entry name" value="MCPsignal"/>
    <property type="match status" value="1"/>
</dbReference>
<comment type="caution">
    <text evidence="5">The sequence shown here is derived from an EMBL/GenBank/DDBJ whole genome shotgun (WGS) entry which is preliminary data.</text>
</comment>
<name>A0A939HQ46_9PROT</name>
<dbReference type="Proteomes" id="UP000664073">
    <property type="component" value="Unassembled WGS sequence"/>
</dbReference>
<evidence type="ECO:0000313" key="5">
    <source>
        <dbReference type="EMBL" id="MBO1325429.1"/>
    </source>
</evidence>
<comment type="similarity">
    <text evidence="2">Belongs to the methyl-accepting chemotaxis (MCP) protein family.</text>
</comment>
<evidence type="ECO:0000259" key="4">
    <source>
        <dbReference type="PROSITE" id="PS50111"/>
    </source>
</evidence>
<dbReference type="GO" id="GO:0004888">
    <property type="term" value="F:transmembrane signaling receptor activity"/>
    <property type="evidence" value="ECO:0007669"/>
    <property type="project" value="InterPro"/>
</dbReference>
<dbReference type="Gene3D" id="1.10.287.950">
    <property type="entry name" value="Methyl-accepting chemotaxis protein"/>
    <property type="match status" value="1"/>
</dbReference>
<dbReference type="GO" id="GO:0016020">
    <property type="term" value="C:membrane"/>
    <property type="evidence" value="ECO:0007669"/>
    <property type="project" value="InterPro"/>
</dbReference>
<keyword evidence="6" id="KW-1185">Reference proteome</keyword>